<dbReference type="PROSITE" id="PS50174">
    <property type="entry name" value="G_PATCH"/>
    <property type="match status" value="1"/>
</dbReference>
<dbReference type="AlphaFoldDB" id="A7SFZ4"/>
<evidence type="ECO:0000256" key="17">
    <source>
        <dbReference type="PROSITE-ProRule" id="PRU00266"/>
    </source>
</evidence>
<evidence type="ECO:0000256" key="3">
    <source>
        <dbReference type="ARBA" id="ARBA00012551"/>
    </source>
</evidence>
<dbReference type="InterPro" id="IPR021859">
    <property type="entry name" value="XTBD"/>
</dbReference>
<evidence type="ECO:0000259" key="18">
    <source>
        <dbReference type="PROSITE" id="PS50137"/>
    </source>
</evidence>
<dbReference type="InterPro" id="IPR001374">
    <property type="entry name" value="R3H_dom"/>
</dbReference>
<reference evidence="22 23" key="1">
    <citation type="journal article" date="2007" name="Science">
        <title>Sea anemone genome reveals ancestral eumetazoan gene repertoire and genomic organization.</title>
        <authorList>
            <person name="Putnam N.H."/>
            <person name="Srivastava M."/>
            <person name="Hellsten U."/>
            <person name="Dirks B."/>
            <person name="Chapman J."/>
            <person name="Salamov A."/>
            <person name="Terry A."/>
            <person name="Shapiro H."/>
            <person name="Lindquist E."/>
            <person name="Kapitonov V.V."/>
            <person name="Jurka J."/>
            <person name="Genikhovich G."/>
            <person name="Grigoriev I.V."/>
            <person name="Lucas S.M."/>
            <person name="Steele R.E."/>
            <person name="Finnerty J.R."/>
            <person name="Technau U."/>
            <person name="Martindale M.Q."/>
            <person name="Rokhsar D.S."/>
        </authorList>
    </citation>
    <scope>NUCLEOTIDE SEQUENCE [LARGE SCALE GENOMIC DNA]</scope>
    <source>
        <strain evidence="23">CH2 X CH6</strain>
    </source>
</reference>
<evidence type="ECO:0000256" key="2">
    <source>
        <dbReference type="ARBA" id="ARBA00004496"/>
    </source>
</evidence>
<keyword evidence="10" id="KW-0067">ATP-binding</keyword>
<dbReference type="GO" id="GO:0003724">
    <property type="term" value="F:RNA helicase activity"/>
    <property type="evidence" value="ECO:0007669"/>
    <property type="project" value="UniProtKB-EC"/>
</dbReference>
<dbReference type="FunFam" id="3.30.1370.50:FF:000002">
    <property type="entry name" value="Immunoglobulin mu DNA-binding protein 2"/>
    <property type="match status" value="1"/>
</dbReference>
<dbReference type="InParanoid" id="A7SFZ4"/>
<feature type="domain" description="R3H" evidence="20">
    <location>
        <begin position="245"/>
        <end position="308"/>
    </location>
</feature>
<gene>
    <name evidence="22" type="ORF">NEMVEDRAFT_v1g245013</name>
</gene>
<dbReference type="Pfam" id="PF01424">
    <property type="entry name" value="R3H"/>
    <property type="match status" value="1"/>
</dbReference>
<evidence type="ECO:0000256" key="9">
    <source>
        <dbReference type="ARBA" id="ARBA00022806"/>
    </source>
</evidence>
<feature type="domain" description="DRBM" evidence="18">
    <location>
        <begin position="98"/>
        <end position="161"/>
    </location>
</feature>
<evidence type="ECO:0000256" key="5">
    <source>
        <dbReference type="ARBA" id="ARBA00022490"/>
    </source>
</evidence>
<organism evidence="22 23">
    <name type="scientific">Nematostella vectensis</name>
    <name type="common">Starlet sea anemone</name>
    <dbReference type="NCBI Taxonomy" id="45351"/>
    <lineage>
        <taxon>Eukaryota</taxon>
        <taxon>Metazoa</taxon>
        <taxon>Cnidaria</taxon>
        <taxon>Anthozoa</taxon>
        <taxon>Hexacorallia</taxon>
        <taxon>Actiniaria</taxon>
        <taxon>Edwardsiidae</taxon>
        <taxon>Nematostella</taxon>
    </lineage>
</organism>
<dbReference type="InterPro" id="IPR000467">
    <property type="entry name" value="G_patch_dom"/>
</dbReference>
<evidence type="ECO:0000256" key="8">
    <source>
        <dbReference type="ARBA" id="ARBA00022801"/>
    </source>
</evidence>
<dbReference type="SMART" id="SM00393">
    <property type="entry name" value="R3H"/>
    <property type="match status" value="1"/>
</dbReference>
<evidence type="ECO:0000256" key="6">
    <source>
        <dbReference type="ARBA" id="ARBA00022741"/>
    </source>
</evidence>
<evidence type="ECO:0000256" key="10">
    <source>
        <dbReference type="ARBA" id="ARBA00022840"/>
    </source>
</evidence>
<dbReference type="InterPro" id="IPR014720">
    <property type="entry name" value="dsRBD_dom"/>
</dbReference>
<comment type="subcellular location">
    <subcellularLocation>
        <location evidence="2">Cytoplasm</location>
    </subcellularLocation>
    <subcellularLocation>
        <location evidence="1">Nucleus</location>
    </subcellularLocation>
</comment>
<evidence type="ECO:0000256" key="16">
    <source>
        <dbReference type="ARBA" id="ARBA00067840"/>
    </source>
</evidence>
<dbReference type="EC" id="3.6.4.13" evidence="4"/>
<evidence type="ECO:0000313" key="23">
    <source>
        <dbReference type="Proteomes" id="UP000001593"/>
    </source>
</evidence>
<dbReference type="GO" id="GO:0003677">
    <property type="term" value="F:DNA binding"/>
    <property type="evidence" value="ECO:0007669"/>
    <property type="project" value="UniProtKB-ARBA"/>
</dbReference>
<dbReference type="GO" id="GO:0016787">
    <property type="term" value="F:hydrolase activity"/>
    <property type="evidence" value="ECO:0007669"/>
    <property type="project" value="UniProtKB-KW"/>
</dbReference>
<dbReference type="PROSITE" id="PS51827">
    <property type="entry name" value="XTBD"/>
    <property type="match status" value="1"/>
</dbReference>
<proteinExistence type="inferred from homology"/>
<evidence type="ECO:0000259" key="21">
    <source>
        <dbReference type="PROSITE" id="PS51827"/>
    </source>
</evidence>
<name>A7SFZ4_NEMVE</name>
<evidence type="ECO:0000256" key="15">
    <source>
        <dbReference type="ARBA" id="ARBA00061642"/>
    </source>
</evidence>
<evidence type="ECO:0000256" key="4">
    <source>
        <dbReference type="ARBA" id="ARBA00012552"/>
    </source>
</evidence>
<dbReference type="CDD" id="cd19875">
    <property type="entry name" value="DSRM_EIF2AK2-like"/>
    <property type="match status" value="1"/>
</dbReference>
<feature type="domain" description="G-patch" evidence="19">
    <location>
        <begin position="197"/>
        <end position="243"/>
    </location>
</feature>
<dbReference type="InterPro" id="IPR036867">
    <property type="entry name" value="R3H_dom_sf"/>
</dbReference>
<protein>
    <recommendedName>
        <fullName evidence="16">Adenosine deaminase domain-containing protein 2</fullName>
        <ecNumber evidence="3">3.6.4.12</ecNumber>
        <ecNumber evidence="4">3.6.4.13</ecNumber>
    </recommendedName>
</protein>
<dbReference type="FunFam" id="3.30.160.20:FF:000056">
    <property type="entry name" value="Adenosine deaminase domain-containing 2"/>
    <property type="match status" value="1"/>
</dbReference>
<dbReference type="GO" id="GO:0007283">
    <property type="term" value="P:spermatogenesis"/>
    <property type="evidence" value="ECO:0007669"/>
    <property type="project" value="UniProtKB-KW"/>
</dbReference>
<keyword evidence="11" id="KW-0744">Spermatogenesis</keyword>
<evidence type="ECO:0000256" key="12">
    <source>
        <dbReference type="ARBA" id="ARBA00022884"/>
    </source>
</evidence>
<dbReference type="OMA" id="ITRKSEY"/>
<dbReference type="HOGENOM" id="CLU_039663_0_0_1"/>
<evidence type="ECO:0000256" key="1">
    <source>
        <dbReference type="ARBA" id="ARBA00004123"/>
    </source>
</evidence>
<evidence type="ECO:0000256" key="14">
    <source>
        <dbReference type="ARBA" id="ARBA00059681"/>
    </source>
</evidence>
<feature type="domain" description="XRN2-binding (XTBD)" evidence="21">
    <location>
        <begin position="1"/>
        <end position="84"/>
    </location>
</feature>
<accession>A7SFZ4</accession>
<keyword evidence="23" id="KW-1185">Reference proteome</keyword>
<dbReference type="EMBL" id="DS469648">
    <property type="protein sequence ID" value="EDO37369.1"/>
    <property type="molecule type" value="Genomic_DNA"/>
</dbReference>
<dbReference type="InterPro" id="IPR034071">
    <property type="entry name" value="R3H_NRF"/>
</dbReference>
<dbReference type="SUPFAM" id="SSF54768">
    <property type="entry name" value="dsRNA-binding domain-like"/>
    <property type="match status" value="1"/>
</dbReference>
<keyword evidence="7" id="KW-0221">Differentiation</keyword>
<comment type="function">
    <text evidence="14">Required for male fertility and normal male germ cell differentiation.</text>
</comment>
<keyword evidence="6" id="KW-0547">Nucleotide-binding</keyword>
<dbReference type="SMART" id="SM00443">
    <property type="entry name" value="G_patch"/>
    <property type="match status" value="1"/>
</dbReference>
<dbReference type="KEGG" id="nve:5508854"/>
<evidence type="ECO:0000313" key="22">
    <source>
        <dbReference type="EMBL" id="EDO37369.1"/>
    </source>
</evidence>
<dbReference type="Pfam" id="PF00035">
    <property type="entry name" value="dsrm"/>
    <property type="match status" value="1"/>
</dbReference>
<evidence type="ECO:0000256" key="11">
    <source>
        <dbReference type="ARBA" id="ARBA00022871"/>
    </source>
</evidence>
<dbReference type="OrthoDB" id="29523at2759"/>
<keyword evidence="13" id="KW-0539">Nucleus</keyword>
<dbReference type="GO" id="GO:0005634">
    <property type="term" value="C:nucleus"/>
    <property type="evidence" value="ECO:0007669"/>
    <property type="project" value="UniProtKB-SubCell"/>
</dbReference>
<dbReference type="Pfam" id="PF01585">
    <property type="entry name" value="G-patch"/>
    <property type="match status" value="1"/>
</dbReference>
<evidence type="ECO:0000259" key="20">
    <source>
        <dbReference type="PROSITE" id="PS51061"/>
    </source>
</evidence>
<keyword evidence="9" id="KW-0347">Helicase</keyword>
<dbReference type="PANTHER" id="PTHR48430:SF1">
    <property type="entry name" value="PARTNER OF XRN-2 PROTEIN 1"/>
    <property type="match status" value="1"/>
</dbReference>
<dbReference type="Pfam" id="PF11952">
    <property type="entry name" value="XTBD"/>
    <property type="match status" value="1"/>
</dbReference>
<dbReference type="SUPFAM" id="SSF82708">
    <property type="entry name" value="R3H domain"/>
    <property type="match status" value="1"/>
</dbReference>
<dbReference type="CDD" id="cd02640">
    <property type="entry name" value="R3H_NRF"/>
    <property type="match status" value="1"/>
</dbReference>
<dbReference type="eggNOG" id="KOG1721">
    <property type="taxonomic scope" value="Eukaryota"/>
</dbReference>
<comment type="similarity">
    <text evidence="15">Belongs to the ADAD family.</text>
</comment>
<dbReference type="PROSITE" id="PS50137">
    <property type="entry name" value="DS_RBD"/>
    <property type="match status" value="1"/>
</dbReference>
<dbReference type="GO" id="GO:0005737">
    <property type="term" value="C:cytoplasm"/>
    <property type="evidence" value="ECO:0007669"/>
    <property type="project" value="UniProtKB-SubCell"/>
</dbReference>
<sequence>MADEAYSWETDFQWRSRRNFIETWRDEYPEDRLASLAMCWSNMKFFGCRYPEKVESLVNEMESKCPPVPKPEKRPPKRSIIIENFSVYEPSDQVQNLNPISILTESAQKSKKTINFQELQSTNLFTCAVIIQDKLVATGEASNKKDAKRNAAENALDVLKSCQPVVKKRKIDHDAATKVTKTELTMKAYEEASVIPESNLGNQLLRKMGWKGSGGIGKEGQGRAEPVMVTGVDGKQGLGVNQDTALHKGSVHKVILDFINSSDQDMKFSPELSKEDRALVHQLSKRYGLRHQSYGKDAERYLVISKNLYECEK</sequence>
<dbReference type="PROSITE" id="PS51061">
    <property type="entry name" value="R3H"/>
    <property type="match status" value="1"/>
</dbReference>
<dbReference type="GO" id="GO:0003723">
    <property type="term" value="F:RNA binding"/>
    <property type="evidence" value="ECO:0007669"/>
    <property type="project" value="UniProtKB-UniRule"/>
</dbReference>
<dbReference type="EC" id="3.6.4.12" evidence="3"/>
<dbReference type="SMART" id="SM00358">
    <property type="entry name" value="DSRM"/>
    <property type="match status" value="1"/>
</dbReference>
<dbReference type="Gene3D" id="3.30.160.20">
    <property type="match status" value="1"/>
</dbReference>
<dbReference type="Proteomes" id="UP000001593">
    <property type="component" value="Unassembled WGS sequence"/>
</dbReference>
<dbReference type="GO" id="GO:0030154">
    <property type="term" value="P:cell differentiation"/>
    <property type="evidence" value="ECO:0007669"/>
    <property type="project" value="UniProtKB-KW"/>
</dbReference>
<dbReference type="PANTHER" id="PTHR48430">
    <property type="entry name" value="PARTNER OF XRN-2 PROTEIN 1"/>
    <property type="match status" value="1"/>
</dbReference>
<keyword evidence="5" id="KW-0963">Cytoplasm</keyword>
<evidence type="ECO:0000256" key="7">
    <source>
        <dbReference type="ARBA" id="ARBA00022782"/>
    </source>
</evidence>
<dbReference type="GO" id="GO:0003678">
    <property type="term" value="F:DNA helicase activity"/>
    <property type="evidence" value="ECO:0007669"/>
    <property type="project" value="UniProtKB-EC"/>
</dbReference>
<dbReference type="PhylomeDB" id="A7SFZ4"/>
<dbReference type="GO" id="GO:0005524">
    <property type="term" value="F:ATP binding"/>
    <property type="evidence" value="ECO:0007669"/>
    <property type="project" value="UniProtKB-KW"/>
</dbReference>
<dbReference type="Gene3D" id="3.30.1370.50">
    <property type="entry name" value="R3H-like domain"/>
    <property type="match status" value="1"/>
</dbReference>
<keyword evidence="8" id="KW-0378">Hydrolase</keyword>
<evidence type="ECO:0000259" key="19">
    <source>
        <dbReference type="PROSITE" id="PS50174"/>
    </source>
</evidence>
<evidence type="ECO:0000256" key="13">
    <source>
        <dbReference type="ARBA" id="ARBA00023242"/>
    </source>
</evidence>
<keyword evidence="12 17" id="KW-0694">RNA-binding</keyword>